<evidence type="ECO:0008006" key="2">
    <source>
        <dbReference type="Google" id="ProtNLM"/>
    </source>
</evidence>
<sequence>KKEEREKLIKRAHKEYIEFVQLILERIMECIKLLYGKGLESDKKAMELENFIKHAERQIDQIKRRVLNGETIPHNEKVFSIFEEHTEWICKGKAGVTQELGLRVCILEDKYGFILHHLVMEKQTDDQVPVLIIEQAQKAFPDLNGCSFDKGFWSPMNKKRLGELLDNLILPKKGKLSLTEKEIESSEDFVTGKQKHSAVESAINALENHSLDRCPDHGIDGFKRYVALAVLARNIQILGHKIQQKELQQTRKSERYRLAS</sequence>
<dbReference type="AlphaFoldDB" id="X1DFV2"/>
<evidence type="ECO:0000313" key="1">
    <source>
        <dbReference type="EMBL" id="GAH19047.1"/>
    </source>
</evidence>
<name>X1DFV2_9ZZZZ</name>
<accession>X1DFV2</accession>
<dbReference type="EMBL" id="BARU01001576">
    <property type="protein sequence ID" value="GAH19047.1"/>
    <property type="molecule type" value="Genomic_DNA"/>
</dbReference>
<protein>
    <recommendedName>
        <fullName evidence="2">Transposase IS4-like domain-containing protein</fullName>
    </recommendedName>
</protein>
<gene>
    <name evidence="1" type="ORF">S03H2_04068</name>
</gene>
<organism evidence="1">
    <name type="scientific">marine sediment metagenome</name>
    <dbReference type="NCBI Taxonomy" id="412755"/>
    <lineage>
        <taxon>unclassified sequences</taxon>
        <taxon>metagenomes</taxon>
        <taxon>ecological metagenomes</taxon>
    </lineage>
</organism>
<comment type="caution">
    <text evidence="1">The sequence shown here is derived from an EMBL/GenBank/DDBJ whole genome shotgun (WGS) entry which is preliminary data.</text>
</comment>
<reference evidence="1" key="1">
    <citation type="journal article" date="2014" name="Front. Microbiol.">
        <title>High frequency of phylogenetically diverse reductive dehalogenase-homologous genes in deep subseafloor sedimentary metagenomes.</title>
        <authorList>
            <person name="Kawai M."/>
            <person name="Futagami T."/>
            <person name="Toyoda A."/>
            <person name="Takaki Y."/>
            <person name="Nishi S."/>
            <person name="Hori S."/>
            <person name="Arai W."/>
            <person name="Tsubouchi T."/>
            <person name="Morono Y."/>
            <person name="Uchiyama I."/>
            <person name="Ito T."/>
            <person name="Fujiyama A."/>
            <person name="Inagaki F."/>
            <person name="Takami H."/>
        </authorList>
    </citation>
    <scope>NUCLEOTIDE SEQUENCE</scope>
    <source>
        <strain evidence="1">Expedition CK06-06</strain>
    </source>
</reference>
<proteinExistence type="predicted"/>
<feature type="non-terminal residue" evidence="1">
    <location>
        <position position="1"/>
    </location>
</feature>